<reference evidence="2 3" key="1">
    <citation type="submission" date="2020-04" db="EMBL/GenBank/DDBJ databases">
        <title>Chromosome-level genome assembly of a cyprinid fish Onychostoma macrolepis by integration of Nanopore Sequencing, Bionano and Hi-C technology.</title>
        <authorList>
            <person name="Wang D."/>
        </authorList>
    </citation>
    <scope>NUCLEOTIDE SEQUENCE [LARGE SCALE GENOMIC DNA]</scope>
    <source>
        <strain evidence="2">SWU-2019</strain>
        <tissue evidence="2">Muscle</tissue>
    </source>
</reference>
<organism evidence="2 3">
    <name type="scientific">Onychostoma macrolepis</name>
    <dbReference type="NCBI Taxonomy" id="369639"/>
    <lineage>
        <taxon>Eukaryota</taxon>
        <taxon>Metazoa</taxon>
        <taxon>Chordata</taxon>
        <taxon>Craniata</taxon>
        <taxon>Vertebrata</taxon>
        <taxon>Euteleostomi</taxon>
        <taxon>Actinopterygii</taxon>
        <taxon>Neopterygii</taxon>
        <taxon>Teleostei</taxon>
        <taxon>Ostariophysi</taxon>
        <taxon>Cypriniformes</taxon>
        <taxon>Cyprinidae</taxon>
        <taxon>Acrossocheilinae</taxon>
        <taxon>Onychostoma</taxon>
    </lineage>
</organism>
<feature type="region of interest" description="Disordered" evidence="1">
    <location>
        <begin position="372"/>
        <end position="403"/>
    </location>
</feature>
<dbReference type="OrthoDB" id="8776843at2759"/>
<proteinExistence type="predicted"/>
<evidence type="ECO:0000256" key="1">
    <source>
        <dbReference type="SAM" id="MobiDB-lite"/>
    </source>
</evidence>
<comment type="caution">
    <text evidence="2">The sequence shown here is derived from an EMBL/GenBank/DDBJ whole genome shotgun (WGS) entry which is preliminary data.</text>
</comment>
<dbReference type="AlphaFoldDB" id="A0A7J6DIN6"/>
<evidence type="ECO:0000313" key="2">
    <source>
        <dbReference type="EMBL" id="KAF4118971.1"/>
    </source>
</evidence>
<protein>
    <submittedName>
        <fullName evidence="2">Uncharacterized protein</fullName>
    </submittedName>
</protein>
<gene>
    <name evidence="2" type="ORF">G5714_001022</name>
</gene>
<keyword evidence="3" id="KW-1185">Reference proteome</keyword>
<evidence type="ECO:0000313" key="3">
    <source>
        <dbReference type="Proteomes" id="UP000579812"/>
    </source>
</evidence>
<sequence length="723" mass="82424">MKKNHSKTVNVIHPRWEINDFLEIDQGTLDLKRKYDLPPISAQVSAQKTSHLETPHGDSTFQTFMALKTATQPQLPAPWFLFDPLQMIPNQFRNIVKRTLKDKHISKSKLAHMFEQIVEWIRTVSMDVVLPALVLCLREEESMILEAKTRAEEWEKLNINVPYNSNCAHCVGHIASTDRTSNGAHISGVESEEASIIGVIVFARVMDFLHCKYLLNMSERRFLETLEPSDSLTSLDCCLRQELIHMFNKDLINCVYQELLTNDMGKTFPVDYLCLELLRQMFTEIPARWEFYMKVLQYFCRRAAENHLKLFLKLPRTPHEDRMEENWHSVVSRTMTKAERSTLNILSKIVTDMIMKIVDQATENPLRAAEIVRQGKKSGAQSTEESEFWGRNTPKPDIVPENEVLGPSSGIQLEDLDSEEELELEDVVSKCFEELYEKRLNSETPKPHIIPENELFTPRPGIKKKTFDSEQKMELDDILDEAPFDRSSQSGTEEEEITEAFQSLTYLPYHLVESVVNGLLAKFEVTDIFGIYLSDALVSSLVKGLANLAGINVATCSLRNKCFPDDIVLQIVNEAHGILAHKNYLKSVWHENEIAVSYLTAVLSAVILDYTLVRPKAQKNGLTSESSTLRRWKAGCCTPIISNQFSFDKELMQDDADSSLCNATQASTNEMSFKDCVQEEIDEDPRPDCDKSPGPALRDFTLKLKRGVQASFSKLFFFKSKAS</sequence>
<dbReference type="EMBL" id="JAAMOB010000001">
    <property type="protein sequence ID" value="KAF4118971.1"/>
    <property type="molecule type" value="Genomic_DNA"/>
</dbReference>
<name>A0A7J6DIN6_9TELE</name>
<dbReference type="Proteomes" id="UP000579812">
    <property type="component" value="Unassembled WGS sequence"/>
</dbReference>
<accession>A0A7J6DIN6</accession>